<dbReference type="AlphaFoldDB" id="A0A3E2BLS7"/>
<accession>A0A3E2BLS7</accession>
<feature type="region of interest" description="Disordered" evidence="1">
    <location>
        <begin position="150"/>
        <end position="174"/>
    </location>
</feature>
<evidence type="ECO:0008006" key="5">
    <source>
        <dbReference type="Google" id="ProtNLM"/>
    </source>
</evidence>
<name>A0A3E2BLS7_9BACT</name>
<dbReference type="InterPro" id="IPR010181">
    <property type="entry name" value="CGCAxxGCC_motif"/>
</dbReference>
<sequence>MSDRVARARKLFQEGFSCSQAVFTPFAVEAGLEEEKALKLSQVLGGGMSHLGLTCGAVTGALLVIGLHFGRTRAEDRAAKELTYELAQKFCRRFTEKFGSINCTDLIGCSLKTPHGLEMASKNNLFEKYCSGYVEEACRLLEEILSEGKRKQKINGPDRIESRKGYNKNTSRRR</sequence>
<keyword evidence="2" id="KW-0472">Membrane</keyword>
<dbReference type="EMBL" id="QUAH01000007">
    <property type="protein sequence ID" value="RFT15688.1"/>
    <property type="molecule type" value="Genomic_DNA"/>
</dbReference>
<evidence type="ECO:0000256" key="2">
    <source>
        <dbReference type="SAM" id="Phobius"/>
    </source>
</evidence>
<gene>
    <name evidence="3" type="ORF">OP8BY_0063</name>
</gene>
<evidence type="ECO:0000256" key="1">
    <source>
        <dbReference type="SAM" id="MobiDB-lite"/>
    </source>
</evidence>
<keyword evidence="2" id="KW-1133">Transmembrane helix</keyword>
<organism evidence="3 4">
    <name type="scientific">Candidatus Saccharicenans subterraneus</name>
    <dbReference type="NCBI Taxonomy" id="2508984"/>
    <lineage>
        <taxon>Bacteria</taxon>
        <taxon>Candidatus Aminicenantota</taxon>
        <taxon>Candidatus Aminicenantia</taxon>
        <taxon>Candidatus Aminicenantales</taxon>
        <taxon>Candidatus Saccharicenantaceae</taxon>
        <taxon>Candidatus Saccharicenans</taxon>
    </lineage>
</organism>
<protein>
    <recommendedName>
        <fullName evidence="5">C_GCAxxG_C_C family protein</fullName>
    </recommendedName>
</protein>
<comment type="caution">
    <text evidence="3">The sequence shown here is derived from an EMBL/GenBank/DDBJ whole genome shotgun (WGS) entry which is preliminary data.</text>
</comment>
<dbReference type="Proteomes" id="UP000257323">
    <property type="component" value="Unassembled WGS sequence"/>
</dbReference>
<keyword evidence="2" id="KW-0812">Transmembrane</keyword>
<evidence type="ECO:0000313" key="4">
    <source>
        <dbReference type="Proteomes" id="UP000257323"/>
    </source>
</evidence>
<dbReference type="Pfam" id="PF09719">
    <property type="entry name" value="C_GCAxxG_C_C"/>
    <property type="match status" value="1"/>
</dbReference>
<reference evidence="3 4" key="1">
    <citation type="submission" date="2018-08" db="EMBL/GenBank/DDBJ databases">
        <title>Genome analysis of the thermophilic bacterium of the candidate phylum Aminicenantes from deep subsurface aquifer revealed its physiology and ecological role.</title>
        <authorList>
            <person name="Kadnikov V.V."/>
            <person name="Mardanov A.V."/>
            <person name="Beletsky A.V."/>
            <person name="Karnachuk O.V."/>
            <person name="Ravin N.V."/>
        </authorList>
    </citation>
    <scope>NUCLEOTIDE SEQUENCE [LARGE SCALE GENOMIC DNA]</scope>
    <source>
        <strain evidence="3">BY38</strain>
    </source>
</reference>
<dbReference type="NCBIfam" id="TIGR01909">
    <property type="entry name" value="C_GCAxxG_C_C"/>
    <property type="match status" value="1"/>
</dbReference>
<evidence type="ECO:0000313" key="3">
    <source>
        <dbReference type="EMBL" id="RFT15688.1"/>
    </source>
</evidence>
<feature type="transmembrane region" description="Helical" evidence="2">
    <location>
        <begin position="48"/>
        <end position="70"/>
    </location>
</feature>
<proteinExistence type="predicted"/>